<organism evidence="3 4">
    <name type="scientific">Gigaspora rosea</name>
    <dbReference type="NCBI Taxonomy" id="44941"/>
    <lineage>
        <taxon>Eukaryota</taxon>
        <taxon>Fungi</taxon>
        <taxon>Fungi incertae sedis</taxon>
        <taxon>Mucoromycota</taxon>
        <taxon>Glomeromycotina</taxon>
        <taxon>Glomeromycetes</taxon>
        <taxon>Diversisporales</taxon>
        <taxon>Gigasporaceae</taxon>
        <taxon>Gigaspora</taxon>
    </lineage>
</organism>
<dbReference type="InterPro" id="IPR036864">
    <property type="entry name" value="Zn2-C6_fun-type_DNA-bd_sf"/>
</dbReference>
<evidence type="ECO:0000313" key="4">
    <source>
        <dbReference type="Proteomes" id="UP000266673"/>
    </source>
</evidence>
<dbReference type="Proteomes" id="UP000266673">
    <property type="component" value="Unassembled WGS sequence"/>
</dbReference>
<dbReference type="SUPFAM" id="SSF57701">
    <property type="entry name" value="Zn2/Cys6 DNA-binding domain"/>
    <property type="match status" value="1"/>
</dbReference>
<dbReference type="PROSITE" id="PS00463">
    <property type="entry name" value="ZN2_CY6_FUNGAL_1"/>
    <property type="match status" value="1"/>
</dbReference>
<keyword evidence="4" id="KW-1185">Reference proteome</keyword>
<dbReference type="SMART" id="SM00066">
    <property type="entry name" value="GAL4"/>
    <property type="match status" value="1"/>
</dbReference>
<dbReference type="GO" id="GO:0000981">
    <property type="term" value="F:DNA-binding transcription factor activity, RNA polymerase II-specific"/>
    <property type="evidence" value="ECO:0007669"/>
    <property type="project" value="InterPro"/>
</dbReference>
<feature type="compositionally biased region" description="Basic residues" evidence="1">
    <location>
        <begin position="44"/>
        <end position="54"/>
    </location>
</feature>
<evidence type="ECO:0000259" key="2">
    <source>
        <dbReference type="PROSITE" id="PS50048"/>
    </source>
</evidence>
<accession>A0A397W5A1</accession>
<dbReference type="Gene3D" id="4.10.240.10">
    <property type="entry name" value="Zn(2)-C6 fungal-type DNA-binding domain"/>
    <property type="match status" value="1"/>
</dbReference>
<sequence>MRKRKQPYIGLACTNCRKSHARCSGNPICERCVNRNLICEYKKSGRKRGPKSKKQSFETMIDLKDS</sequence>
<evidence type="ECO:0000256" key="1">
    <source>
        <dbReference type="SAM" id="MobiDB-lite"/>
    </source>
</evidence>
<gene>
    <name evidence="3" type="ORF">C2G38_2055558</name>
</gene>
<reference evidence="3 4" key="1">
    <citation type="submission" date="2018-06" db="EMBL/GenBank/DDBJ databases">
        <title>Comparative genomics reveals the genomic features of Rhizophagus irregularis, R. cerebriforme, R. diaphanum and Gigaspora rosea, and their symbiotic lifestyle signature.</title>
        <authorList>
            <person name="Morin E."/>
            <person name="San Clemente H."/>
            <person name="Chen E.C.H."/>
            <person name="De La Providencia I."/>
            <person name="Hainaut M."/>
            <person name="Kuo A."/>
            <person name="Kohler A."/>
            <person name="Murat C."/>
            <person name="Tang N."/>
            <person name="Roy S."/>
            <person name="Loubradou J."/>
            <person name="Henrissat B."/>
            <person name="Grigoriev I.V."/>
            <person name="Corradi N."/>
            <person name="Roux C."/>
            <person name="Martin F.M."/>
        </authorList>
    </citation>
    <scope>NUCLEOTIDE SEQUENCE [LARGE SCALE GENOMIC DNA]</scope>
    <source>
        <strain evidence="3 4">DAOM 194757</strain>
    </source>
</reference>
<dbReference type="GO" id="GO:0008270">
    <property type="term" value="F:zinc ion binding"/>
    <property type="evidence" value="ECO:0007669"/>
    <property type="project" value="InterPro"/>
</dbReference>
<name>A0A397W5A1_9GLOM</name>
<dbReference type="Pfam" id="PF00172">
    <property type="entry name" value="Zn_clus"/>
    <property type="match status" value="1"/>
</dbReference>
<feature type="region of interest" description="Disordered" evidence="1">
    <location>
        <begin position="44"/>
        <end position="66"/>
    </location>
</feature>
<dbReference type="PROSITE" id="PS50048">
    <property type="entry name" value="ZN2_CY6_FUNGAL_2"/>
    <property type="match status" value="1"/>
</dbReference>
<comment type="caution">
    <text evidence="3">The sequence shown here is derived from an EMBL/GenBank/DDBJ whole genome shotgun (WGS) entry which is preliminary data.</text>
</comment>
<protein>
    <recommendedName>
        <fullName evidence="2">Zn(2)-C6 fungal-type domain-containing protein</fullName>
    </recommendedName>
</protein>
<dbReference type="InterPro" id="IPR001138">
    <property type="entry name" value="Zn2Cys6_DnaBD"/>
</dbReference>
<evidence type="ECO:0000313" key="3">
    <source>
        <dbReference type="EMBL" id="RIB29864.1"/>
    </source>
</evidence>
<dbReference type="OrthoDB" id="3362851at2759"/>
<feature type="domain" description="Zn(2)-C6 fungal-type" evidence="2">
    <location>
        <begin position="12"/>
        <end position="41"/>
    </location>
</feature>
<proteinExistence type="predicted"/>
<dbReference type="AlphaFoldDB" id="A0A397W5A1"/>
<dbReference type="EMBL" id="QKWP01000027">
    <property type="protein sequence ID" value="RIB29864.1"/>
    <property type="molecule type" value="Genomic_DNA"/>
</dbReference>